<reference evidence="13" key="1">
    <citation type="submission" date="2019-04" db="EMBL/GenBank/DDBJ databases">
        <title>Friends and foes A comparative genomics studyof 23 Aspergillus species from section Flavi.</title>
        <authorList>
            <consortium name="DOE Joint Genome Institute"/>
            <person name="Kjaerbolling I."/>
            <person name="Vesth T."/>
            <person name="Frisvad J.C."/>
            <person name="Nybo J.L."/>
            <person name="Theobald S."/>
            <person name="Kildgaard S."/>
            <person name="Isbrandt T."/>
            <person name="Kuo A."/>
            <person name="Sato A."/>
            <person name="Lyhne E.K."/>
            <person name="Kogle M.E."/>
            <person name="Wiebenga A."/>
            <person name="Kun R.S."/>
            <person name="Lubbers R.J."/>
            <person name="Makela M.R."/>
            <person name="Barry K."/>
            <person name="Chovatia M."/>
            <person name="Clum A."/>
            <person name="Daum C."/>
            <person name="Haridas S."/>
            <person name="He G."/>
            <person name="LaButti K."/>
            <person name="Lipzen A."/>
            <person name="Mondo S."/>
            <person name="Riley R."/>
            <person name="Salamov A."/>
            <person name="Simmons B.A."/>
            <person name="Magnuson J.K."/>
            <person name="Henrissat B."/>
            <person name="Mortensen U.H."/>
            <person name="Larsen T.O."/>
            <person name="Devries R.P."/>
            <person name="Grigoriev I.V."/>
            <person name="Machida M."/>
            <person name="Baker S.E."/>
            <person name="Andersen M.R."/>
        </authorList>
    </citation>
    <scope>NUCLEOTIDE SEQUENCE [LARGE SCALE GENOMIC DNA]</scope>
    <source>
        <strain evidence="13">IBT 14317</strain>
    </source>
</reference>
<organism evidence="13">
    <name type="scientific">Petromyces alliaceus</name>
    <name type="common">Aspergillus alliaceus</name>
    <dbReference type="NCBI Taxonomy" id="209559"/>
    <lineage>
        <taxon>Eukaryota</taxon>
        <taxon>Fungi</taxon>
        <taxon>Dikarya</taxon>
        <taxon>Ascomycota</taxon>
        <taxon>Pezizomycotina</taxon>
        <taxon>Eurotiomycetes</taxon>
        <taxon>Eurotiomycetidae</taxon>
        <taxon>Eurotiales</taxon>
        <taxon>Aspergillaceae</taxon>
        <taxon>Aspergillus</taxon>
        <taxon>Aspergillus subgen. Circumdati</taxon>
    </lineage>
</organism>
<feature type="region of interest" description="Disordered" evidence="10">
    <location>
        <begin position="431"/>
        <end position="451"/>
    </location>
</feature>
<dbReference type="InterPro" id="IPR029398">
    <property type="entry name" value="PolB_thumb"/>
</dbReference>
<dbReference type="GO" id="GO:0015099">
    <property type="term" value="F:nickel cation transmembrane transporter activity"/>
    <property type="evidence" value="ECO:0007669"/>
    <property type="project" value="InterPro"/>
</dbReference>
<dbReference type="InterPro" id="IPR011541">
    <property type="entry name" value="Ni/Co_transpt_high_affinity"/>
</dbReference>
<feature type="region of interest" description="Disordered" evidence="10">
    <location>
        <begin position="655"/>
        <end position="727"/>
    </location>
</feature>
<dbReference type="SUPFAM" id="SSF81585">
    <property type="entry name" value="PsbU/PolX domain-like"/>
    <property type="match status" value="1"/>
</dbReference>
<dbReference type="FunFam" id="3.30.210.10:FF:000005">
    <property type="entry name" value="DNA polymerase IV"/>
    <property type="match status" value="1"/>
</dbReference>
<dbReference type="SUPFAM" id="SSF47802">
    <property type="entry name" value="DNA polymerase beta, N-terminal domain-like"/>
    <property type="match status" value="1"/>
</dbReference>
<evidence type="ECO:0000256" key="4">
    <source>
        <dbReference type="ARBA" id="ARBA00022596"/>
    </source>
</evidence>
<evidence type="ECO:0000256" key="11">
    <source>
        <dbReference type="SAM" id="Phobius"/>
    </source>
</evidence>
<dbReference type="InterPro" id="IPR018944">
    <property type="entry name" value="DNA_pol_lambd_fingers_domain"/>
</dbReference>
<dbReference type="InterPro" id="IPR027421">
    <property type="entry name" value="DNA_pol_lamdba_lyase_dom_sf"/>
</dbReference>
<dbReference type="CDD" id="cd00141">
    <property type="entry name" value="NT_POLXc"/>
    <property type="match status" value="1"/>
</dbReference>
<keyword evidence="7" id="KW-0548">Nucleotidyltransferase</keyword>
<evidence type="ECO:0000313" key="13">
    <source>
        <dbReference type="EMBL" id="KAE8393210.1"/>
    </source>
</evidence>
<dbReference type="PROSITE" id="PS50172">
    <property type="entry name" value="BRCT"/>
    <property type="match status" value="1"/>
</dbReference>
<dbReference type="FunFam" id="3.30.460.10:FF:000062">
    <property type="entry name" value="DNA polymerase"/>
    <property type="match status" value="1"/>
</dbReference>
<proteinExistence type="inferred from homology"/>
<dbReference type="AlphaFoldDB" id="A0A5N7CG95"/>
<dbReference type="Pfam" id="PF14791">
    <property type="entry name" value="DNA_pol_B_thumb"/>
    <property type="match status" value="1"/>
</dbReference>
<comment type="subcellular location">
    <subcellularLocation>
        <location evidence="1">Endomembrane system</location>
        <topology evidence="1">Multi-pass membrane protein</topology>
    </subcellularLocation>
</comment>
<evidence type="ECO:0000256" key="9">
    <source>
        <dbReference type="ARBA" id="ARBA00023136"/>
    </source>
</evidence>
<feature type="transmembrane region" description="Helical" evidence="11">
    <location>
        <begin position="120"/>
        <end position="148"/>
    </location>
</feature>
<feature type="transmembrane region" description="Helical" evidence="11">
    <location>
        <begin position="378"/>
        <end position="401"/>
    </location>
</feature>
<dbReference type="InterPro" id="IPR002054">
    <property type="entry name" value="DNA-dir_DNA_pol_X"/>
</dbReference>
<dbReference type="Pfam" id="PF14792">
    <property type="entry name" value="DNA_pol_B_palm"/>
    <property type="match status" value="1"/>
</dbReference>
<dbReference type="Proteomes" id="UP000326877">
    <property type="component" value="Unassembled WGS sequence"/>
</dbReference>
<dbReference type="SUPFAM" id="SSF81301">
    <property type="entry name" value="Nucleotidyltransferase"/>
    <property type="match status" value="1"/>
</dbReference>
<dbReference type="PANTHER" id="PTHR31611:SF0">
    <property type="entry name" value="HIGH-AFFINITY NICKEL TRANSPORT PROTEIN NIC1"/>
    <property type="match status" value="1"/>
</dbReference>
<feature type="transmembrane region" description="Helical" evidence="11">
    <location>
        <begin position="262"/>
        <end position="279"/>
    </location>
</feature>
<feature type="compositionally biased region" description="Polar residues" evidence="10">
    <location>
        <begin position="1"/>
        <end position="20"/>
    </location>
</feature>
<dbReference type="InterPro" id="IPR043519">
    <property type="entry name" value="NT_sf"/>
</dbReference>
<dbReference type="Gene3D" id="1.10.150.110">
    <property type="entry name" value="DNA polymerase beta, N-terminal domain-like"/>
    <property type="match status" value="1"/>
</dbReference>
<name>A0A5N7CG95_PETAA</name>
<dbReference type="OrthoDB" id="205514at2759"/>
<dbReference type="PANTHER" id="PTHR31611">
    <property type="entry name" value="HIGH-AFFINITY NICKEL TRANSPORT PROTEIN NIC1"/>
    <property type="match status" value="1"/>
</dbReference>
<evidence type="ECO:0000256" key="7">
    <source>
        <dbReference type="ARBA" id="ARBA00022695"/>
    </source>
</evidence>
<dbReference type="Pfam" id="PF03824">
    <property type="entry name" value="NicO"/>
    <property type="match status" value="1"/>
</dbReference>
<feature type="compositionally biased region" description="Polar residues" evidence="10">
    <location>
        <begin position="657"/>
        <end position="672"/>
    </location>
</feature>
<protein>
    <submittedName>
        <fullName evidence="13">High-affinity nickel-transport protein-domain-containing protein</fullName>
    </submittedName>
</protein>
<dbReference type="Pfam" id="PF10391">
    <property type="entry name" value="DNA_pol_lambd_f"/>
    <property type="match status" value="1"/>
</dbReference>
<dbReference type="InterPro" id="IPR001357">
    <property type="entry name" value="BRCT_dom"/>
</dbReference>
<keyword evidence="5" id="KW-0808">Transferase</keyword>
<dbReference type="GO" id="GO:0003677">
    <property type="term" value="F:DNA binding"/>
    <property type="evidence" value="ECO:0007669"/>
    <property type="project" value="InterPro"/>
</dbReference>
<dbReference type="Gene3D" id="3.30.460.10">
    <property type="entry name" value="Beta Polymerase, domain 2"/>
    <property type="match status" value="1"/>
</dbReference>
<dbReference type="InterPro" id="IPR010996">
    <property type="entry name" value="HHH_MUS81"/>
</dbReference>
<sequence length="1125" mass="125511">MRDSSPPSFSGETSDPQSVDTKSKWAPKSLMRHAERSHSRIPGVRKIPFRALAIILFIALINIIVWIAAAIVLVRYPPISLVSNAVLAYTLGLRHAFDADHISAIDLMTRRLLATGQKPVTVGTFFSLGHSTIVIITSIVVAATAAAVSSRFDSFSTVGGIIGTSVSAAFLILLGLMNFYILYKLYKQMQKVLDLPEGQEDEAWKIEGGGILFSVLKKMFKLIDRPWKMYPLGILFGLGFDTSSEIALLGISSVEAARGTDFWVILIFPILFTAGMCLLDTTDGALMLSLYIQPAANFLPPKDDSSAAETPLIGEDHEIQPSQNHRDPIAFLYYSIVLTCLTVVVAIVIGVIQLLTLVLNVAEPTGKFWDGVQTAGDYYDAIGGGICGCFIIIGGISVLVYKPWRRWVARRHGKTFVTDEEGYRDNAAASQEAPILSEEQGGAPGASYGAISKKGSSQVAVKPVDGPSRFSSYAPIFVLPTHLSLEALHHIEESLVSRDARLTYDASEARLILGKVGQKKRAALELRSRGVWTEDLDLATTEVSDKRSRVHESNTRSKDAVAEVEVVDLSTESESEEDGVQSKHDTGRHLKRPRPRSISSDRSLVAFTQANTSISDEQTDILRVVRLEWLDKCIETKELVPIEPFMVYQARKVERPATQTSSTYTKGSQASDILQRARQDAVFKPPPALPNRFARRHEAPSSQHRPPKLYRQSTSENEETAPLPPSPDWVKNNTLYACMRSAPLHPPNERFINQLIKIRQTRELTLDEIGVRAYSTSIASIAAYPYEFRRPSEVLTLPGCDTKIANLFAEYQQSEDGTLEAATALDTDPVLHTLHQFYSIWGVGAKTARDFYYHRQWRDLDDIVEHGWNTLSRVQQIGVKYYDEFLAGISRPEVESIARIIHRHANLVRPDARYDGRGVECIVVGGYRRGKEASGDVDLILSHRDESVTRNLVIDVVASLESEGWITHTLALHLTTSNRDQQTLPYRGDDTGKHFDSLDKALVVWQDPHFEDGTLLPEADDEEQVRLKRKRNTNPHRRVDIIISPWRTVGCAVLGWSGDTTFERDLRRYAKKRGWKFDSSGVRERTSGGQVIDLEREGRTWEERERLVMEGLGVGWRPPGERCTR</sequence>
<dbReference type="EMBL" id="ML735231">
    <property type="protein sequence ID" value="KAE8393210.1"/>
    <property type="molecule type" value="Genomic_DNA"/>
</dbReference>
<feature type="transmembrane region" description="Helical" evidence="11">
    <location>
        <begin position="229"/>
        <end position="250"/>
    </location>
</feature>
<evidence type="ECO:0000256" key="5">
    <source>
        <dbReference type="ARBA" id="ARBA00022679"/>
    </source>
</evidence>
<dbReference type="Pfam" id="PF14716">
    <property type="entry name" value="HHH_8"/>
    <property type="match status" value="1"/>
</dbReference>
<dbReference type="GO" id="GO:0005886">
    <property type="term" value="C:plasma membrane"/>
    <property type="evidence" value="ECO:0007669"/>
    <property type="project" value="InterPro"/>
</dbReference>
<evidence type="ECO:0000256" key="3">
    <source>
        <dbReference type="ARBA" id="ARBA00022448"/>
    </source>
</evidence>
<keyword evidence="3" id="KW-0813">Transport</keyword>
<keyword evidence="9 11" id="KW-0472">Membrane</keyword>
<gene>
    <name evidence="13" type="ORF">BDV23DRAFT_170373</name>
</gene>
<feature type="transmembrane region" description="Helical" evidence="11">
    <location>
        <begin position="331"/>
        <end position="358"/>
    </location>
</feature>
<dbReference type="Gene3D" id="3.30.210.10">
    <property type="entry name" value="DNA polymerase, thumb domain"/>
    <property type="match status" value="1"/>
</dbReference>
<keyword evidence="4" id="KW-0533">Nickel</keyword>
<feature type="domain" description="BRCT" evidence="12">
    <location>
        <begin position="622"/>
        <end position="647"/>
    </location>
</feature>
<feature type="region of interest" description="Disordered" evidence="10">
    <location>
        <begin position="568"/>
        <end position="603"/>
    </location>
</feature>
<evidence type="ECO:0000256" key="2">
    <source>
        <dbReference type="ARBA" id="ARBA00010892"/>
    </source>
</evidence>
<dbReference type="GO" id="GO:0003887">
    <property type="term" value="F:DNA-directed DNA polymerase activity"/>
    <property type="evidence" value="ECO:0007669"/>
    <property type="project" value="InterPro"/>
</dbReference>
<evidence type="ECO:0000256" key="1">
    <source>
        <dbReference type="ARBA" id="ARBA00004127"/>
    </source>
</evidence>
<dbReference type="SMART" id="SM00483">
    <property type="entry name" value="POLXc"/>
    <property type="match status" value="1"/>
</dbReference>
<feature type="region of interest" description="Disordered" evidence="10">
    <location>
        <begin position="1"/>
        <end position="22"/>
    </location>
</feature>
<keyword evidence="8 11" id="KW-1133">Transmembrane helix</keyword>
<dbReference type="InterPro" id="IPR037160">
    <property type="entry name" value="DNA_Pol_thumb_sf"/>
</dbReference>
<evidence type="ECO:0000259" key="12">
    <source>
        <dbReference type="PROSITE" id="PS50172"/>
    </source>
</evidence>
<dbReference type="FunFam" id="1.10.150.110:FF:000005">
    <property type="entry name" value="DNA polymerase POL4"/>
    <property type="match status" value="1"/>
</dbReference>
<keyword evidence="6 11" id="KW-0812">Transmembrane</keyword>
<evidence type="ECO:0000256" key="6">
    <source>
        <dbReference type="ARBA" id="ARBA00022692"/>
    </source>
</evidence>
<accession>A0A5N7CG95</accession>
<dbReference type="Gene3D" id="1.10.150.20">
    <property type="entry name" value="5' to 3' exonuclease, C-terminal subdomain"/>
    <property type="match status" value="1"/>
</dbReference>
<comment type="similarity">
    <text evidence="2">Belongs to the NiCoT transporter (TC 2.A.52) family.</text>
</comment>
<feature type="transmembrane region" description="Helical" evidence="11">
    <location>
        <begin position="49"/>
        <end position="73"/>
    </location>
</feature>
<evidence type="ECO:0000256" key="10">
    <source>
        <dbReference type="SAM" id="MobiDB-lite"/>
    </source>
</evidence>
<feature type="transmembrane region" description="Helical" evidence="11">
    <location>
        <begin position="160"/>
        <end position="183"/>
    </location>
</feature>
<evidence type="ECO:0000256" key="8">
    <source>
        <dbReference type="ARBA" id="ARBA00022989"/>
    </source>
</evidence>
<dbReference type="GO" id="GO:0012505">
    <property type="term" value="C:endomembrane system"/>
    <property type="evidence" value="ECO:0007669"/>
    <property type="project" value="UniProtKB-SubCell"/>
</dbReference>
<dbReference type="InterPro" id="IPR028207">
    <property type="entry name" value="DNA_pol_B_palm_palm"/>
</dbReference>
<dbReference type="InterPro" id="IPR004688">
    <property type="entry name" value="Ni/Co_transpt"/>
</dbReference>